<feature type="compositionally biased region" description="Basic residues" evidence="1">
    <location>
        <begin position="76"/>
        <end position="86"/>
    </location>
</feature>
<organism evidence="2 3">
    <name type="scientific">Haemaphysalis longicornis</name>
    <name type="common">Bush tick</name>
    <dbReference type="NCBI Taxonomy" id="44386"/>
    <lineage>
        <taxon>Eukaryota</taxon>
        <taxon>Metazoa</taxon>
        <taxon>Ecdysozoa</taxon>
        <taxon>Arthropoda</taxon>
        <taxon>Chelicerata</taxon>
        <taxon>Arachnida</taxon>
        <taxon>Acari</taxon>
        <taxon>Parasitiformes</taxon>
        <taxon>Ixodida</taxon>
        <taxon>Ixodoidea</taxon>
        <taxon>Ixodidae</taxon>
        <taxon>Haemaphysalinae</taxon>
        <taxon>Haemaphysalis</taxon>
    </lineage>
</organism>
<name>A0A9J6H5D4_HAELO</name>
<evidence type="ECO:0000256" key="1">
    <source>
        <dbReference type="SAM" id="MobiDB-lite"/>
    </source>
</evidence>
<reference evidence="2 3" key="1">
    <citation type="journal article" date="2020" name="Cell">
        <title>Large-Scale Comparative Analyses of Tick Genomes Elucidate Their Genetic Diversity and Vector Capacities.</title>
        <authorList>
            <consortium name="Tick Genome and Microbiome Consortium (TIGMIC)"/>
            <person name="Jia N."/>
            <person name="Wang J."/>
            <person name="Shi W."/>
            <person name="Du L."/>
            <person name="Sun Y."/>
            <person name="Zhan W."/>
            <person name="Jiang J.F."/>
            <person name="Wang Q."/>
            <person name="Zhang B."/>
            <person name="Ji P."/>
            <person name="Bell-Sakyi L."/>
            <person name="Cui X.M."/>
            <person name="Yuan T.T."/>
            <person name="Jiang B.G."/>
            <person name="Yang W.F."/>
            <person name="Lam T.T."/>
            <person name="Chang Q.C."/>
            <person name="Ding S.J."/>
            <person name="Wang X.J."/>
            <person name="Zhu J.G."/>
            <person name="Ruan X.D."/>
            <person name="Zhao L."/>
            <person name="Wei J.T."/>
            <person name="Ye R.Z."/>
            <person name="Que T.C."/>
            <person name="Du C.H."/>
            <person name="Zhou Y.H."/>
            <person name="Cheng J.X."/>
            <person name="Dai P.F."/>
            <person name="Guo W.B."/>
            <person name="Han X.H."/>
            <person name="Huang E.J."/>
            <person name="Li L.F."/>
            <person name="Wei W."/>
            <person name="Gao Y.C."/>
            <person name="Liu J.Z."/>
            <person name="Shao H.Z."/>
            <person name="Wang X."/>
            <person name="Wang C.C."/>
            <person name="Yang T.C."/>
            <person name="Huo Q.B."/>
            <person name="Li W."/>
            <person name="Chen H.Y."/>
            <person name="Chen S.E."/>
            <person name="Zhou L.G."/>
            <person name="Ni X.B."/>
            <person name="Tian J.H."/>
            <person name="Sheng Y."/>
            <person name="Liu T."/>
            <person name="Pan Y.S."/>
            <person name="Xia L.Y."/>
            <person name="Li J."/>
            <person name="Zhao F."/>
            <person name="Cao W.C."/>
        </authorList>
    </citation>
    <scope>NUCLEOTIDE SEQUENCE [LARGE SCALE GENOMIC DNA]</scope>
    <source>
        <strain evidence="2">HaeL-2018</strain>
    </source>
</reference>
<comment type="caution">
    <text evidence="2">The sequence shown here is derived from an EMBL/GenBank/DDBJ whole genome shotgun (WGS) entry which is preliminary data.</text>
</comment>
<dbReference type="VEuPathDB" id="VectorBase:HLOH_041409"/>
<evidence type="ECO:0000313" key="2">
    <source>
        <dbReference type="EMBL" id="KAH9382289.1"/>
    </source>
</evidence>
<dbReference type="EMBL" id="JABSTR010000011">
    <property type="protein sequence ID" value="KAH9382289.1"/>
    <property type="molecule type" value="Genomic_DNA"/>
</dbReference>
<accession>A0A9J6H5D4</accession>
<keyword evidence="3" id="KW-1185">Reference proteome</keyword>
<dbReference type="Proteomes" id="UP000821853">
    <property type="component" value="Chromosome 9"/>
</dbReference>
<feature type="region of interest" description="Disordered" evidence="1">
    <location>
        <begin position="35"/>
        <end position="61"/>
    </location>
</feature>
<evidence type="ECO:0000313" key="3">
    <source>
        <dbReference type="Proteomes" id="UP000821853"/>
    </source>
</evidence>
<feature type="region of interest" description="Disordered" evidence="1">
    <location>
        <begin position="76"/>
        <end position="107"/>
    </location>
</feature>
<gene>
    <name evidence="2" type="ORF">HPB48_000930</name>
</gene>
<dbReference type="AlphaFoldDB" id="A0A9J6H5D4"/>
<proteinExistence type="predicted"/>
<sequence>MSIVTFEGRRVLQWACYYSVGPDVFVSAIRAGNRERHPRREETQGNGPPGEGDRVPPGIPKSHLRVKLCSRIRRTGLNKKASSQRKAKTDAQTARLPRRVQTAPATRRCSQRYFQETALDHRGDHPEVPHPKQAERRALVEHPIEIRTNRDHTSMFCRGLERKRNLLANICMD</sequence>
<protein>
    <submittedName>
        <fullName evidence="2">Uncharacterized protein</fullName>
    </submittedName>
</protein>